<protein>
    <submittedName>
        <fullName evidence="3">Class I SAM-dependent methyltransferase</fullName>
    </submittedName>
</protein>
<dbReference type="GO" id="GO:0032259">
    <property type="term" value="P:methylation"/>
    <property type="evidence" value="ECO:0007669"/>
    <property type="project" value="UniProtKB-KW"/>
</dbReference>
<reference evidence="3 4" key="1">
    <citation type="submission" date="2020-07" db="EMBL/GenBank/DDBJ databases">
        <title>non toxigenic Corynebacterium sp. nov from a clinical source.</title>
        <authorList>
            <person name="Bernier A.-M."/>
            <person name="Bernard K."/>
        </authorList>
    </citation>
    <scope>NUCLEOTIDE SEQUENCE [LARGE SCALE GENOMIC DNA]</scope>
    <source>
        <strain evidence="4">NML 93-0612</strain>
    </source>
</reference>
<dbReference type="InterPro" id="IPR041698">
    <property type="entry name" value="Methyltransf_25"/>
</dbReference>
<keyword evidence="1 3" id="KW-0808">Transferase</keyword>
<dbReference type="SUPFAM" id="SSF53335">
    <property type="entry name" value="S-adenosyl-L-methionine-dependent methyltransferases"/>
    <property type="match status" value="1"/>
</dbReference>
<organism evidence="3 4">
    <name type="scientific">Corynebacterium hindlerae</name>
    <dbReference type="NCBI Taxonomy" id="699041"/>
    <lineage>
        <taxon>Bacteria</taxon>
        <taxon>Bacillati</taxon>
        <taxon>Actinomycetota</taxon>
        <taxon>Actinomycetes</taxon>
        <taxon>Mycobacteriales</taxon>
        <taxon>Corynebacteriaceae</taxon>
        <taxon>Corynebacterium</taxon>
    </lineage>
</organism>
<dbReference type="Gene3D" id="3.40.50.150">
    <property type="entry name" value="Vaccinia Virus protein VP39"/>
    <property type="match status" value="1"/>
</dbReference>
<evidence type="ECO:0000259" key="2">
    <source>
        <dbReference type="Pfam" id="PF13649"/>
    </source>
</evidence>
<feature type="domain" description="Methyltransferase" evidence="2">
    <location>
        <begin position="49"/>
        <end position="140"/>
    </location>
</feature>
<dbReference type="InterPro" id="IPR029063">
    <property type="entry name" value="SAM-dependent_MTases_sf"/>
</dbReference>
<dbReference type="Pfam" id="PF13649">
    <property type="entry name" value="Methyltransf_25"/>
    <property type="match status" value="1"/>
</dbReference>
<dbReference type="CDD" id="cd02440">
    <property type="entry name" value="AdoMet_MTases"/>
    <property type="match status" value="1"/>
</dbReference>
<dbReference type="RefSeq" id="WP_182386081.1">
    <property type="nucleotide sequence ID" value="NZ_CP059833.1"/>
</dbReference>
<sequence>MRTWNEIVAANPEHSENYARRWKNFQAEGKDIDGEARFLDALAPRGARILDAGCGTGRVGGVLAQRGHTVVGVDIDPVLIGHAQQDFPDQQWQVGDLALGEVPAGPFDIIFSAGNVMTFLAPAGRLPALRALAGQLAEDGRLVIGFGTDRGYHYRQFLQDCAEAGLTESLLLSTWDMKPFLPSSGFIVAVLERA</sequence>
<dbReference type="EMBL" id="CP059833">
    <property type="protein sequence ID" value="QMV85259.1"/>
    <property type="molecule type" value="Genomic_DNA"/>
</dbReference>
<dbReference type="PANTHER" id="PTHR43861">
    <property type="entry name" value="TRANS-ACONITATE 2-METHYLTRANSFERASE-RELATED"/>
    <property type="match status" value="1"/>
</dbReference>
<evidence type="ECO:0000313" key="4">
    <source>
        <dbReference type="Proteomes" id="UP000515570"/>
    </source>
</evidence>
<gene>
    <name evidence="3" type="ORF">HW450_00375</name>
</gene>
<keyword evidence="4" id="KW-1185">Reference proteome</keyword>
<evidence type="ECO:0000313" key="3">
    <source>
        <dbReference type="EMBL" id="QMV85259.1"/>
    </source>
</evidence>
<keyword evidence="3" id="KW-0489">Methyltransferase</keyword>
<dbReference type="GO" id="GO:0008168">
    <property type="term" value="F:methyltransferase activity"/>
    <property type="evidence" value="ECO:0007669"/>
    <property type="project" value="UniProtKB-KW"/>
</dbReference>
<dbReference type="AlphaFoldDB" id="A0A7G5FF68"/>
<name>A0A7G5FF68_9CORY</name>
<evidence type="ECO:0000256" key="1">
    <source>
        <dbReference type="ARBA" id="ARBA00022679"/>
    </source>
</evidence>
<accession>A0A7G5FF68</accession>
<dbReference type="Proteomes" id="UP000515570">
    <property type="component" value="Chromosome"/>
</dbReference>
<proteinExistence type="predicted"/>